<dbReference type="KEGG" id="rmar:GBA65_08840"/>
<proteinExistence type="predicted"/>
<name>A0A6G8PWN0_9ACTN</name>
<gene>
    <name evidence="2" type="ORF">GBA65_08840</name>
</gene>
<dbReference type="Proteomes" id="UP000502706">
    <property type="component" value="Chromosome"/>
</dbReference>
<organism evidence="2 3">
    <name type="scientific">Rubrobacter marinus</name>
    <dbReference type="NCBI Taxonomy" id="2653852"/>
    <lineage>
        <taxon>Bacteria</taxon>
        <taxon>Bacillati</taxon>
        <taxon>Actinomycetota</taxon>
        <taxon>Rubrobacteria</taxon>
        <taxon>Rubrobacterales</taxon>
        <taxon>Rubrobacteraceae</taxon>
        <taxon>Rubrobacter</taxon>
    </lineage>
</organism>
<accession>A0A6G8PWN0</accession>
<dbReference type="RefSeq" id="WP_166396289.1">
    <property type="nucleotide sequence ID" value="NZ_CP045121.1"/>
</dbReference>
<evidence type="ECO:0000313" key="2">
    <source>
        <dbReference type="EMBL" id="QIN78610.1"/>
    </source>
</evidence>
<reference evidence="2 3" key="1">
    <citation type="submission" date="2019-10" db="EMBL/GenBank/DDBJ databases">
        <title>Rubrobacter sp nov SCSIO 52915 isolated from a deep-sea sediment in the South China Sea.</title>
        <authorList>
            <person name="Chen R.W."/>
        </authorList>
    </citation>
    <scope>NUCLEOTIDE SEQUENCE [LARGE SCALE GENOMIC DNA]</scope>
    <source>
        <strain evidence="2 3">SCSIO 52915</strain>
    </source>
</reference>
<dbReference type="AlphaFoldDB" id="A0A6G8PWN0"/>
<evidence type="ECO:0000256" key="1">
    <source>
        <dbReference type="SAM" id="MobiDB-lite"/>
    </source>
</evidence>
<keyword evidence="3" id="KW-1185">Reference proteome</keyword>
<sequence length="61" mass="7042">MTLEQLVPYYRGVYFTTVALKKRFAERGPGGREAHDEADRYQGMTSGYAEAIRETRKQKGR</sequence>
<feature type="compositionally biased region" description="Basic and acidic residues" evidence="1">
    <location>
        <begin position="27"/>
        <end position="40"/>
    </location>
</feature>
<dbReference type="EMBL" id="CP045121">
    <property type="protein sequence ID" value="QIN78610.1"/>
    <property type="molecule type" value="Genomic_DNA"/>
</dbReference>
<protein>
    <submittedName>
        <fullName evidence="2">Uncharacterized protein</fullName>
    </submittedName>
</protein>
<feature type="region of interest" description="Disordered" evidence="1">
    <location>
        <begin position="27"/>
        <end position="47"/>
    </location>
</feature>
<evidence type="ECO:0000313" key="3">
    <source>
        <dbReference type="Proteomes" id="UP000502706"/>
    </source>
</evidence>